<keyword evidence="2" id="KW-1185">Reference proteome</keyword>
<name>A0A2U2PKK1_9SPHI</name>
<accession>A0A2U2PKK1</accession>
<organism evidence="1 2">
    <name type="scientific">Pararcticibacter amylolyticus</name>
    <dbReference type="NCBI Taxonomy" id="2173175"/>
    <lineage>
        <taxon>Bacteria</taxon>
        <taxon>Pseudomonadati</taxon>
        <taxon>Bacteroidota</taxon>
        <taxon>Sphingobacteriia</taxon>
        <taxon>Sphingobacteriales</taxon>
        <taxon>Sphingobacteriaceae</taxon>
        <taxon>Pararcticibacter</taxon>
    </lineage>
</organism>
<evidence type="ECO:0000313" key="2">
    <source>
        <dbReference type="Proteomes" id="UP000245647"/>
    </source>
</evidence>
<gene>
    <name evidence="1" type="ORF">DDR33_02575</name>
</gene>
<dbReference type="EMBL" id="QEAS01000002">
    <property type="protein sequence ID" value="PWG81936.1"/>
    <property type="molecule type" value="Genomic_DNA"/>
</dbReference>
<reference evidence="1 2" key="1">
    <citation type="submission" date="2018-04" db="EMBL/GenBank/DDBJ databases">
        <title>Pedobacter chongqingensis sp. nov., isolated from a rottenly hemp rope.</title>
        <authorList>
            <person name="Cai Y."/>
        </authorList>
    </citation>
    <scope>NUCLEOTIDE SEQUENCE [LARGE SCALE GENOMIC DNA]</scope>
    <source>
        <strain evidence="1 2">FJ4-8</strain>
    </source>
</reference>
<dbReference type="AlphaFoldDB" id="A0A2U2PKK1"/>
<comment type="caution">
    <text evidence="1">The sequence shown here is derived from an EMBL/GenBank/DDBJ whole genome shotgun (WGS) entry which is preliminary data.</text>
</comment>
<evidence type="ECO:0000313" key="1">
    <source>
        <dbReference type="EMBL" id="PWG81936.1"/>
    </source>
</evidence>
<dbReference type="Proteomes" id="UP000245647">
    <property type="component" value="Unassembled WGS sequence"/>
</dbReference>
<protein>
    <submittedName>
        <fullName evidence="1">Uncharacterized protein</fullName>
    </submittedName>
</protein>
<proteinExistence type="predicted"/>
<sequence length="229" mass="25431">MVFAACSKNESEFLYKGDMLPVAIKGYNGSSEELVVKIDTFKFKFDLPPQQALNQSDAYTFIEDRTTALLTITEKTSGKLVLERQLKKGEKNVAINLFYTNDGIVEYNPPPVNPNANIVGVFITKNVQTIINADIAVTLSGNVIKYLAKDVPPNQWFFFETDYIPAVPATERIAFRRAGTTLGYYQDASARNIFSNFPLFPVDGTKGELRSYIITGSTGVKNIAATRVF</sequence>